<feature type="transmembrane region" description="Helical" evidence="1">
    <location>
        <begin position="152"/>
        <end position="169"/>
    </location>
</feature>
<feature type="domain" description="Major facilitator superfamily (MFS) profile" evidence="2">
    <location>
        <begin position="14"/>
        <end position="402"/>
    </location>
</feature>
<sequence length="407" mass="41824">MVQPTKIGRAGPSLITYLSIIGFFAIFSTTISKNPVLPLFSSALGADETMIGLIAFVSPAAGILFSFPVGVMADRLGPRRLLIASGAVFLSAPLLYLLVVDPLWLIPVRFFHGLATAILGPVAAMMIYSAYPDAKGEKSGIYSSATLVGRTIAPLVGGILISLFAASAGLLNYRIVYVAAFLASLPVVFLILGIKEGRASEGGESRVTLGEFGERLAGFGKNRLLLSTALVEMATYFAFGIFETWLPLYLTGIGVQEYLIGLLFALQVLAIALSKPFFGALSDRTGRRAQIVLGLLAIAGCIAAVPLTAAVPVVMAIGVLFGLALSLVTVSTGAYVADVARTQELGASVGALGSIMDIGHASGPLVAGIVIGSVGYAAGFAVPAALALAVAALFVLAGKAGAESAKR</sequence>
<evidence type="ECO:0000256" key="1">
    <source>
        <dbReference type="SAM" id="Phobius"/>
    </source>
</evidence>
<feature type="transmembrane region" description="Helical" evidence="1">
    <location>
        <begin position="51"/>
        <end position="69"/>
    </location>
</feature>
<keyword evidence="1" id="KW-0812">Transmembrane</keyword>
<reference evidence="3" key="1">
    <citation type="journal article" date="2001" name="Int. J. Syst. Evol. Microbiol.">
        <title>Methanofollis aquaemaris sp. nov., a methanogen isolated from an aquaculture fish pond.</title>
        <authorList>
            <person name="Lai M.C."/>
            <person name="Chen S.C."/>
        </authorList>
    </citation>
    <scope>NUCLEOTIDE SEQUENCE</scope>
    <source>
        <strain evidence="3">N2F9704</strain>
    </source>
</reference>
<keyword evidence="1" id="KW-1133">Transmembrane helix</keyword>
<dbReference type="SUPFAM" id="SSF103473">
    <property type="entry name" value="MFS general substrate transporter"/>
    <property type="match status" value="1"/>
</dbReference>
<feature type="transmembrane region" description="Helical" evidence="1">
    <location>
        <begin position="315"/>
        <end position="337"/>
    </location>
</feature>
<reference evidence="3" key="2">
    <citation type="submission" date="2019-02" db="EMBL/GenBank/DDBJ databases">
        <authorList>
            <person name="Chen S.-C."/>
            <person name="Chien H.-H."/>
            <person name="Lai M.-C."/>
        </authorList>
    </citation>
    <scope>NUCLEOTIDE SEQUENCE</scope>
    <source>
        <strain evidence="3">N2F9704</strain>
    </source>
</reference>
<evidence type="ECO:0000259" key="2">
    <source>
        <dbReference type="PROSITE" id="PS50850"/>
    </source>
</evidence>
<proteinExistence type="predicted"/>
<dbReference type="Proteomes" id="UP001042704">
    <property type="component" value="Chromosome"/>
</dbReference>
<keyword evidence="4" id="KW-1185">Reference proteome</keyword>
<feature type="transmembrane region" description="Helical" evidence="1">
    <location>
        <begin position="258"/>
        <end position="278"/>
    </location>
</feature>
<feature type="transmembrane region" description="Helical" evidence="1">
    <location>
        <begin position="12"/>
        <end position="31"/>
    </location>
</feature>
<dbReference type="Gene3D" id="1.20.1250.20">
    <property type="entry name" value="MFS general substrate transporter like domains"/>
    <property type="match status" value="2"/>
</dbReference>
<protein>
    <submittedName>
        <fullName evidence="3">MFS transporter</fullName>
    </submittedName>
</protein>
<dbReference type="PROSITE" id="PS50850">
    <property type="entry name" value="MFS"/>
    <property type="match status" value="1"/>
</dbReference>
<dbReference type="GO" id="GO:0022857">
    <property type="term" value="F:transmembrane transporter activity"/>
    <property type="evidence" value="ECO:0007669"/>
    <property type="project" value="InterPro"/>
</dbReference>
<dbReference type="RefSeq" id="WP_265582283.1">
    <property type="nucleotide sequence ID" value="NZ_CP036172.1"/>
</dbReference>
<dbReference type="InterPro" id="IPR036259">
    <property type="entry name" value="MFS_trans_sf"/>
</dbReference>
<gene>
    <name evidence="3" type="ORF">RJ40_05120</name>
</gene>
<dbReference type="CDD" id="cd17325">
    <property type="entry name" value="MFS_MdtG_SLC18_like"/>
    <property type="match status" value="1"/>
</dbReference>
<feature type="transmembrane region" description="Helical" evidence="1">
    <location>
        <begin position="175"/>
        <end position="194"/>
    </location>
</feature>
<organism evidence="3 4">
    <name type="scientific">Methanofollis aquaemaris</name>
    <dbReference type="NCBI Taxonomy" id="126734"/>
    <lineage>
        <taxon>Archaea</taxon>
        <taxon>Methanobacteriati</taxon>
        <taxon>Methanobacteriota</taxon>
        <taxon>Stenosarchaea group</taxon>
        <taxon>Methanomicrobia</taxon>
        <taxon>Methanomicrobiales</taxon>
        <taxon>Methanomicrobiaceae</taxon>
        <taxon>Methanofollis</taxon>
    </lineage>
</organism>
<dbReference type="AlphaFoldDB" id="A0A8A3S458"/>
<dbReference type="EMBL" id="CP036172">
    <property type="protein sequence ID" value="QSZ66915.1"/>
    <property type="molecule type" value="Genomic_DNA"/>
</dbReference>
<feature type="transmembrane region" description="Helical" evidence="1">
    <location>
        <begin position="349"/>
        <end position="371"/>
    </location>
</feature>
<feature type="transmembrane region" description="Helical" evidence="1">
    <location>
        <begin position="111"/>
        <end position="131"/>
    </location>
</feature>
<dbReference type="GeneID" id="76423717"/>
<dbReference type="InterPro" id="IPR011701">
    <property type="entry name" value="MFS"/>
</dbReference>
<dbReference type="KEGG" id="maqe:RJ40_05120"/>
<feature type="transmembrane region" description="Helical" evidence="1">
    <location>
        <begin position="224"/>
        <end position="246"/>
    </location>
</feature>
<feature type="transmembrane region" description="Helical" evidence="1">
    <location>
        <begin position="81"/>
        <end position="99"/>
    </location>
</feature>
<dbReference type="Pfam" id="PF07690">
    <property type="entry name" value="MFS_1"/>
    <property type="match status" value="1"/>
</dbReference>
<dbReference type="PANTHER" id="PTHR23518:SF2">
    <property type="entry name" value="MAJOR FACILITATOR SUPERFAMILY TRANSPORTER"/>
    <property type="match status" value="1"/>
</dbReference>
<evidence type="ECO:0000313" key="4">
    <source>
        <dbReference type="Proteomes" id="UP001042704"/>
    </source>
</evidence>
<dbReference type="PANTHER" id="PTHR23518">
    <property type="entry name" value="C-METHYLTRANSFERASE"/>
    <property type="match status" value="1"/>
</dbReference>
<dbReference type="InterPro" id="IPR020846">
    <property type="entry name" value="MFS_dom"/>
</dbReference>
<accession>A0A8A3S458</accession>
<keyword evidence="1" id="KW-0472">Membrane</keyword>
<feature type="transmembrane region" description="Helical" evidence="1">
    <location>
        <begin position="377"/>
        <end position="397"/>
    </location>
</feature>
<feature type="transmembrane region" description="Helical" evidence="1">
    <location>
        <begin position="290"/>
        <end position="309"/>
    </location>
</feature>
<evidence type="ECO:0000313" key="3">
    <source>
        <dbReference type="EMBL" id="QSZ66915.1"/>
    </source>
</evidence>
<name>A0A8A3S458_9EURY</name>